<comment type="caution">
    <text evidence="2">The sequence shown here is derived from an EMBL/GenBank/DDBJ whole genome shotgun (WGS) entry which is preliminary data.</text>
</comment>
<sequence length="67" mass="7286">MKQTEANDEETATSEEGNTLETKMVVGWRGVLINPKGVRRWCSREGLSTTGAEATSWKKIIGFGGGQ</sequence>
<evidence type="ECO:0000256" key="1">
    <source>
        <dbReference type="SAM" id="MobiDB-lite"/>
    </source>
</evidence>
<evidence type="ECO:0000313" key="3">
    <source>
        <dbReference type="Proteomes" id="UP000265520"/>
    </source>
</evidence>
<keyword evidence="3" id="KW-1185">Reference proteome</keyword>
<organism evidence="2 3">
    <name type="scientific">Trifolium medium</name>
    <dbReference type="NCBI Taxonomy" id="97028"/>
    <lineage>
        <taxon>Eukaryota</taxon>
        <taxon>Viridiplantae</taxon>
        <taxon>Streptophyta</taxon>
        <taxon>Embryophyta</taxon>
        <taxon>Tracheophyta</taxon>
        <taxon>Spermatophyta</taxon>
        <taxon>Magnoliopsida</taxon>
        <taxon>eudicotyledons</taxon>
        <taxon>Gunneridae</taxon>
        <taxon>Pentapetalae</taxon>
        <taxon>rosids</taxon>
        <taxon>fabids</taxon>
        <taxon>Fabales</taxon>
        <taxon>Fabaceae</taxon>
        <taxon>Papilionoideae</taxon>
        <taxon>50 kb inversion clade</taxon>
        <taxon>NPAAA clade</taxon>
        <taxon>Hologalegina</taxon>
        <taxon>IRL clade</taxon>
        <taxon>Trifolieae</taxon>
        <taxon>Trifolium</taxon>
    </lineage>
</organism>
<proteinExistence type="predicted"/>
<accession>A0A392S0C8</accession>
<feature type="region of interest" description="Disordered" evidence="1">
    <location>
        <begin position="1"/>
        <end position="21"/>
    </location>
</feature>
<dbReference type="EMBL" id="LXQA010296234">
    <property type="protein sequence ID" value="MCI41784.1"/>
    <property type="molecule type" value="Genomic_DNA"/>
</dbReference>
<dbReference type="Proteomes" id="UP000265520">
    <property type="component" value="Unassembled WGS sequence"/>
</dbReference>
<protein>
    <submittedName>
        <fullName evidence="2">Uncharacterized protein</fullName>
    </submittedName>
</protein>
<feature type="compositionally biased region" description="Acidic residues" evidence="1">
    <location>
        <begin position="1"/>
        <end position="13"/>
    </location>
</feature>
<reference evidence="2 3" key="1">
    <citation type="journal article" date="2018" name="Front. Plant Sci.">
        <title>Red Clover (Trifolium pratense) and Zigzag Clover (T. medium) - A Picture of Genomic Similarities and Differences.</title>
        <authorList>
            <person name="Dluhosova J."/>
            <person name="Istvanek J."/>
            <person name="Nedelnik J."/>
            <person name="Repkova J."/>
        </authorList>
    </citation>
    <scope>NUCLEOTIDE SEQUENCE [LARGE SCALE GENOMIC DNA]</scope>
    <source>
        <strain evidence="3">cv. 10/8</strain>
        <tissue evidence="2">Leaf</tissue>
    </source>
</reference>
<evidence type="ECO:0000313" key="2">
    <source>
        <dbReference type="EMBL" id="MCI41784.1"/>
    </source>
</evidence>
<name>A0A392S0C8_9FABA</name>
<dbReference type="AlphaFoldDB" id="A0A392S0C8"/>